<organism evidence="2 3">
    <name type="scientific">Ancylostoma ceylanicum</name>
    <dbReference type="NCBI Taxonomy" id="53326"/>
    <lineage>
        <taxon>Eukaryota</taxon>
        <taxon>Metazoa</taxon>
        <taxon>Ecdysozoa</taxon>
        <taxon>Nematoda</taxon>
        <taxon>Chromadorea</taxon>
        <taxon>Rhabditida</taxon>
        <taxon>Rhabditina</taxon>
        <taxon>Rhabditomorpha</taxon>
        <taxon>Strongyloidea</taxon>
        <taxon>Ancylostomatidae</taxon>
        <taxon>Ancylostomatinae</taxon>
        <taxon>Ancylostoma</taxon>
    </lineage>
</organism>
<reference evidence="2 3" key="1">
    <citation type="submission" date="2013-05" db="EMBL/GenBank/DDBJ databases">
        <title>Draft genome of the parasitic nematode Anyclostoma ceylanicum.</title>
        <authorList>
            <person name="Mitreva M."/>
        </authorList>
    </citation>
    <scope>NUCLEOTIDE SEQUENCE [LARGE SCALE GENOMIC DNA]</scope>
</reference>
<gene>
    <name evidence="2" type="ORF">ANCCEY_05276</name>
</gene>
<proteinExistence type="predicted"/>
<sequence>MRTHPLWVAWVMCRTTESCLTLPRTTARPPKVVKTVKPPKPAKIITRPTVKPKVVTKPPTKAKVITKPPVKPKVITKPTTEVITTTTAAPISLQPPNVTEVPTELVMTMSETTAVPTVETTPPAAANLTAISDEVDGNRFGLQPNSRLEYEIVPDSFDKRLGHLPLASSVAAIVVRSEGSLVVDDESADAIVSAGTDAIDTQPPLYLGGIPNELASYARTILPVNPRVP</sequence>
<keyword evidence="3" id="KW-1185">Reference proteome</keyword>
<evidence type="ECO:0000313" key="2">
    <source>
        <dbReference type="EMBL" id="EPB75640.1"/>
    </source>
</evidence>
<name>A0A0D6LU96_9BILA</name>
<evidence type="ECO:0000256" key="1">
    <source>
        <dbReference type="SAM" id="SignalP"/>
    </source>
</evidence>
<keyword evidence="1" id="KW-0732">Signal</keyword>
<evidence type="ECO:0000313" key="3">
    <source>
        <dbReference type="Proteomes" id="UP000054495"/>
    </source>
</evidence>
<accession>A0A0D6LU96</accession>
<dbReference type="EMBL" id="KE124893">
    <property type="protein sequence ID" value="EPB75640.1"/>
    <property type="molecule type" value="Genomic_DNA"/>
</dbReference>
<feature type="chain" id="PRO_5002307197" evidence="1">
    <location>
        <begin position="19"/>
        <end position="229"/>
    </location>
</feature>
<feature type="signal peptide" evidence="1">
    <location>
        <begin position="1"/>
        <end position="18"/>
    </location>
</feature>
<dbReference type="Proteomes" id="UP000054495">
    <property type="component" value="Unassembled WGS sequence"/>
</dbReference>
<dbReference type="AlphaFoldDB" id="A0A0D6LU96"/>
<protein>
    <submittedName>
        <fullName evidence="2">Uncharacterized protein</fullName>
    </submittedName>
</protein>